<evidence type="ECO:0000313" key="3">
    <source>
        <dbReference type="Proteomes" id="UP001178888"/>
    </source>
</evidence>
<feature type="domain" description="HTH cro/C1-type" evidence="1">
    <location>
        <begin position="7"/>
        <end position="61"/>
    </location>
</feature>
<gene>
    <name evidence="2" type="ORF">RCG21_17220</name>
</gene>
<dbReference type="AlphaFoldDB" id="A0AA90QXM1"/>
<evidence type="ECO:0000313" key="2">
    <source>
        <dbReference type="EMBL" id="MDQ6598074.1"/>
    </source>
</evidence>
<sequence>MLTATTIRVVRAYLNLSQGELANRMGVSISLVSAVEKGTKRITPEFAKRFKRAVGITDAVLMDIGFVKSIINE</sequence>
<accession>A0AA90QXM1</accession>
<organism evidence="2 3">
    <name type="scientific">Bacillus salipaludis</name>
    <dbReference type="NCBI Taxonomy" id="2547811"/>
    <lineage>
        <taxon>Bacteria</taxon>
        <taxon>Bacillati</taxon>
        <taxon>Bacillota</taxon>
        <taxon>Bacilli</taxon>
        <taxon>Bacillales</taxon>
        <taxon>Bacillaceae</taxon>
        <taxon>Bacillus</taxon>
    </lineage>
</organism>
<keyword evidence="3" id="KW-1185">Reference proteome</keyword>
<dbReference type="Pfam" id="PF13560">
    <property type="entry name" value="HTH_31"/>
    <property type="match status" value="1"/>
</dbReference>
<dbReference type="RefSeq" id="WP_308913460.1">
    <property type="nucleotide sequence ID" value="NZ_JAVGVR010000001.1"/>
</dbReference>
<dbReference type="EMBL" id="JAVGVR010000001">
    <property type="protein sequence ID" value="MDQ6598074.1"/>
    <property type="molecule type" value="Genomic_DNA"/>
</dbReference>
<name>A0AA90QXM1_9BACI</name>
<dbReference type="Proteomes" id="UP001178888">
    <property type="component" value="Unassembled WGS sequence"/>
</dbReference>
<dbReference type="Gene3D" id="1.10.260.40">
    <property type="entry name" value="lambda repressor-like DNA-binding domains"/>
    <property type="match status" value="1"/>
</dbReference>
<dbReference type="InterPro" id="IPR010982">
    <property type="entry name" value="Lambda_DNA-bd_dom_sf"/>
</dbReference>
<comment type="caution">
    <text evidence="2">The sequence shown here is derived from an EMBL/GenBank/DDBJ whole genome shotgun (WGS) entry which is preliminary data.</text>
</comment>
<dbReference type="PROSITE" id="PS50943">
    <property type="entry name" value="HTH_CROC1"/>
    <property type="match status" value="1"/>
</dbReference>
<dbReference type="SMART" id="SM00530">
    <property type="entry name" value="HTH_XRE"/>
    <property type="match status" value="1"/>
</dbReference>
<dbReference type="SUPFAM" id="SSF47413">
    <property type="entry name" value="lambda repressor-like DNA-binding domains"/>
    <property type="match status" value="1"/>
</dbReference>
<protein>
    <submittedName>
        <fullName evidence="2">Helix-turn-helix transcriptional regulator</fullName>
    </submittedName>
</protein>
<dbReference type="InterPro" id="IPR001387">
    <property type="entry name" value="Cro/C1-type_HTH"/>
</dbReference>
<proteinExistence type="predicted"/>
<dbReference type="GO" id="GO:0003677">
    <property type="term" value="F:DNA binding"/>
    <property type="evidence" value="ECO:0007669"/>
    <property type="project" value="InterPro"/>
</dbReference>
<dbReference type="CDD" id="cd00093">
    <property type="entry name" value="HTH_XRE"/>
    <property type="match status" value="1"/>
</dbReference>
<reference evidence="2" key="1">
    <citation type="submission" date="2023-08" db="EMBL/GenBank/DDBJ databases">
        <title>Nitrogen cycling bacteria in agricultural field soils.</title>
        <authorList>
            <person name="Jang J."/>
        </authorList>
    </citation>
    <scope>NUCLEOTIDE SEQUENCE</scope>
    <source>
        <strain evidence="2">PS3-36</strain>
    </source>
</reference>
<evidence type="ECO:0000259" key="1">
    <source>
        <dbReference type="PROSITE" id="PS50943"/>
    </source>
</evidence>